<dbReference type="InterPro" id="IPR036388">
    <property type="entry name" value="WH-like_DNA-bd_sf"/>
</dbReference>
<dbReference type="Gene3D" id="1.10.10.10">
    <property type="entry name" value="Winged helix-like DNA-binding domain superfamily/Winged helix DNA-binding domain"/>
    <property type="match status" value="1"/>
</dbReference>
<dbReference type="InterPro" id="IPR041657">
    <property type="entry name" value="HTH_17"/>
</dbReference>
<comment type="caution">
    <text evidence="2">The sequence shown here is derived from an EMBL/GenBank/DDBJ whole genome shotgun (WGS) entry which is preliminary data.</text>
</comment>
<organism evidence="2 3">
    <name type="scientific">Candidatus Jettenia ecosi</name>
    <dbReference type="NCBI Taxonomy" id="2494326"/>
    <lineage>
        <taxon>Bacteria</taxon>
        <taxon>Pseudomonadati</taxon>
        <taxon>Planctomycetota</taxon>
        <taxon>Candidatus Brocadiia</taxon>
        <taxon>Candidatus Brocadiales</taxon>
        <taxon>Candidatus Brocadiaceae</taxon>
        <taxon>Candidatus Jettenia</taxon>
    </lineage>
</organism>
<dbReference type="AlphaFoldDB" id="A0A533QBQ6"/>
<dbReference type="InterPro" id="IPR009061">
    <property type="entry name" value="DNA-bd_dom_put_sf"/>
</dbReference>
<reference evidence="2 3" key="1">
    <citation type="submission" date="2019-04" db="EMBL/GenBank/DDBJ databases">
        <title>Genome of a novel bacterium Candidatus Jettenia ecosi reconstructed from metagenome of an anammox bioreactor.</title>
        <authorList>
            <person name="Mardanov A.V."/>
            <person name="Beletsky A.V."/>
            <person name="Ravin N.V."/>
            <person name="Botchkova E.A."/>
            <person name="Litti Y.V."/>
            <person name="Nozhevnikova A.N."/>
        </authorList>
    </citation>
    <scope>NUCLEOTIDE SEQUENCE [LARGE SCALE GENOMIC DNA]</scope>
    <source>
        <strain evidence="2">J2</strain>
    </source>
</reference>
<evidence type="ECO:0000259" key="1">
    <source>
        <dbReference type="Pfam" id="PF12728"/>
    </source>
</evidence>
<dbReference type="GO" id="GO:0003677">
    <property type="term" value="F:DNA binding"/>
    <property type="evidence" value="ECO:0007669"/>
    <property type="project" value="InterPro"/>
</dbReference>
<evidence type="ECO:0000313" key="2">
    <source>
        <dbReference type="EMBL" id="TLD41849.1"/>
    </source>
</evidence>
<proteinExistence type="predicted"/>
<name>A0A533QBQ6_9BACT</name>
<dbReference type="NCBIfam" id="TIGR01764">
    <property type="entry name" value="excise"/>
    <property type="match status" value="1"/>
</dbReference>
<dbReference type="EMBL" id="SULG01000034">
    <property type="protein sequence ID" value="TLD41849.1"/>
    <property type="molecule type" value="Genomic_DNA"/>
</dbReference>
<sequence>MQIAKNEDSEYLNVNQVATFLGVSVDTVYSWTMRKSIPFYKLGKLVRFKRSELIAYMDSLKVEPYGS</sequence>
<evidence type="ECO:0000313" key="3">
    <source>
        <dbReference type="Proteomes" id="UP000319783"/>
    </source>
</evidence>
<dbReference type="Pfam" id="PF12728">
    <property type="entry name" value="HTH_17"/>
    <property type="match status" value="1"/>
</dbReference>
<accession>A0A533QBQ6</accession>
<dbReference type="Proteomes" id="UP000319783">
    <property type="component" value="Unassembled WGS sequence"/>
</dbReference>
<dbReference type="InterPro" id="IPR010093">
    <property type="entry name" value="SinI_DNA-bd"/>
</dbReference>
<gene>
    <name evidence="2" type="ORF">JETT_1866</name>
</gene>
<feature type="domain" description="Helix-turn-helix" evidence="1">
    <location>
        <begin position="11"/>
        <end position="59"/>
    </location>
</feature>
<protein>
    <recommendedName>
        <fullName evidence="1">Helix-turn-helix domain-containing protein</fullName>
    </recommendedName>
</protein>
<dbReference type="SUPFAM" id="SSF46955">
    <property type="entry name" value="Putative DNA-binding domain"/>
    <property type="match status" value="1"/>
</dbReference>